<feature type="chain" id="PRO_5033038807" description="Lipoprotein" evidence="1">
    <location>
        <begin position="20"/>
        <end position="191"/>
    </location>
</feature>
<dbReference type="RefSeq" id="WP_170054787.1">
    <property type="nucleotide sequence ID" value="NZ_JABBKX010000005.1"/>
</dbReference>
<organism evidence="2 3">
    <name type="scientific">Neoroseomonas marina</name>
    <dbReference type="NCBI Taxonomy" id="1232220"/>
    <lineage>
        <taxon>Bacteria</taxon>
        <taxon>Pseudomonadati</taxon>
        <taxon>Pseudomonadota</taxon>
        <taxon>Alphaproteobacteria</taxon>
        <taxon>Acetobacterales</taxon>
        <taxon>Acetobacteraceae</taxon>
        <taxon>Neoroseomonas</taxon>
    </lineage>
</organism>
<comment type="caution">
    <text evidence="2">The sequence shown here is derived from an EMBL/GenBank/DDBJ whole genome shotgun (WGS) entry which is preliminary data.</text>
</comment>
<gene>
    <name evidence="2" type="ORF">GWK16_14965</name>
</gene>
<name>A0A848EEY0_9PROT</name>
<dbReference type="PROSITE" id="PS51257">
    <property type="entry name" value="PROKAR_LIPOPROTEIN"/>
    <property type="match status" value="1"/>
</dbReference>
<evidence type="ECO:0008006" key="4">
    <source>
        <dbReference type="Google" id="ProtNLM"/>
    </source>
</evidence>
<proteinExistence type="predicted"/>
<reference evidence="2 3" key="1">
    <citation type="submission" date="2020-03" db="EMBL/GenBank/DDBJ databases">
        <authorList>
            <person name="Sun Q."/>
        </authorList>
    </citation>
    <scope>NUCLEOTIDE SEQUENCE [LARGE SCALE GENOMIC DNA]</scope>
    <source>
        <strain evidence="2 3">JC162</strain>
    </source>
</reference>
<feature type="signal peptide" evidence="1">
    <location>
        <begin position="1"/>
        <end position="19"/>
    </location>
</feature>
<evidence type="ECO:0000313" key="2">
    <source>
        <dbReference type="EMBL" id="NMJ42546.1"/>
    </source>
</evidence>
<dbReference type="Proteomes" id="UP000548582">
    <property type="component" value="Unassembled WGS sequence"/>
</dbReference>
<sequence>MRRRTLMAGATLLALAACAEVAGPPDFSFGGQGFQIDNTRLNLAYAERNLGDMSRFRGQPAEAAAALAQFEAAVSGMRNPDNNITVTQVEAELIAKAIRTEREALGIPLSIPPGEVAAALADAVPPLVSGDQAGIQAALSNHIFTFGPAQTLARLSNLPPMPELESVAPLLATSAASEWNPGGTFVVPHRR</sequence>
<keyword evidence="1" id="KW-0732">Signal</keyword>
<evidence type="ECO:0000313" key="3">
    <source>
        <dbReference type="Proteomes" id="UP000548582"/>
    </source>
</evidence>
<dbReference type="AlphaFoldDB" id="A0A848EEY0"/>
<dbReference type="EMBL" id="JABBKX010000005">
    <property type="protein sequence ID" value="NMJ42546.1"/>
    <property type="molecule type" value="Genomic_DNA"/>
</dbReference>
<evidence type="ECO:0000256" key="1">
    <source>
        <dbReference type="SAM" id="SignalP"/>
    </source>
</evidence>
<accession>A0A848EEY0</accession>
<protein>
    <recommendedName>
        <fullName evidence="4">Lipoprotein</fullName>
    </recommendedName>
</protein>
<keyword evidence="3" id="KW-1185">Reference proteome</keyword>